<feature type="transmembrane region" description="Helical" evidence="5">
    <location>
        <begin position="26"/>
        <end position="50"/>
    </location>
</feature>
<evidence type="ECO:0000313" key="7">
    <source>
        <dbReference type="EMBL" id="MFC5950393.1"/>
    </source>
</evidence>
<dbReference type="Pfam" id="PF07690">
    <property type="entry name" value="MFS_1"/>
    <property type="match status" value="1"/>
</dbReference>
<dbReference type="InterPro" id="IPR036259">
    <property type="entry name" value="MFS_trans_sf"/>
</dbReference>
<evidence type="ECO:0000256" key="2">
    <source>
        <dbReference type="ARBA" id="ARBA00022692"/>
    </source>
</evidence>
<proteinExistence type="predicted"/>
<evidence type="ECO:0000313" key="8">
    <source>
        <dbReference type="Proteomes" id="UP001596119"/>
    </source>
</evidence>
<evidence type="ECO:0000256" key="1">
    <source>
        <dbReference type="ARBA" id="ARBA00004651"/>
    </source>
</evidence>
<reference evidence="8" key="1">
    <citation type="journal article" date="2019" name="Int. J. Syst. Evol. Microbiol.">
        <title>The Global Catalogue of Microorganisms (GCM) 10K type strain sequencing project: providing services to taxonomists for standard genome sequencing and annotation.</title>
        <authorList>
            <consortium name="The Broad Institute Genomics Platform"/>
            <consortium name="The Broad Institute Genome Sequencing Center for Infectious Disease"/>
            <person name="Wu L."/>
            <person name="Ma J."/>
        </authorList>
    </citation>
    <scope>NUCLEOTIDE SEQUENCE [LARGE SCALE GENOMIC DNA]</scope>
    <source>
        <strain evidence="8">CGMCC 4.7397</strain>
    </source>
</reference>
<dbReference type="EMBL" id="JBHSQK010000047">
    <property type="protein sequence ID" value="MFC5950393.1"/>
    <property type="molecule type" value="Genomic_DNA"/>
</dbReference>
<dbReference type="SUPFAM" id="SSF103473">
    <property type="entry name" value="MFS general substrate transporter"/>
    <property type="match status" value="1"/>
</dbReference>
<keyword evidence="2 5" id="KW-0812">Transmembrane</keyword>
<evidence type="ECO:0000256" key="4">
    <source>
        <dbReference type="ARBA" id="ARBA00023136"/>
    </source>
</evidence>
<evidence type="ECO:0000259" key="6">
    <source>
        <dbReference type="PROSITE" id="PS50850"/>
    </source>
</evidence>
<comment type="subcellular location">
    <subcellularLocation>
        <location evidence="1">Cell membrane</location>
        <topology evidence="1">Multi-pass membrane protein</topology>
    </subcellularLocation>
</comment>
<sequence length="281" mass="29059">MTTSESDVEQDRLPEEVAPVGGVRRIAALVVLVLVAVSVALSFALVPIVLPQISEYFGTLQTGWAVTVLSLVGAIATPIAGKLGDIFGKRLVLTLLIVVAVAGSVLTAIATDYAVFLVGRGLQGLLLAAVPLAYSLMRDVFSPSWFTMGACSPPAWAPSVWSPRRSVGCSSGVRARRGLLVPRGARRGLARGCAPDRSLVAAALAQRVGVTGALCSRWRWPRCWSLAGATRPEQQGVAAGVVSPGQSGGGALGAQLVVLLLSGLVRVGDSTSTGSAATWWH</sequence>
<dbReference type="PROSITE" id="PS50850">
    <property type="entry name" value="MFS"/>
    <property type="match status" value="1"/>
</dbReference>
<comment type="caution">
    <text evidence="7">The sequence shown here is derived from an EMBL/GenBank/DDBJ whole genome shotgun (WGS) entry which is preliminary data.</text>
</comment>
<keyword evidence="8" id="KW-1185">Reference proteome</keyword>
<dbReference type="Gene3D" id="1.20.1250.20">
    <property type="entry name" value="MFS general substrate transporter like domains"/>
    <property type="match status" value="1"/>
</dbReference>
<dbReference type="RefSeq" id="WP_379567527.1">
    <property type="nucleotide sequence ID" value="NZ_JBHSQK010000047.1"/>
</dbReference>
<dbReference type="InterPro" id="IPR011701">
    <property type="entry name" value="MFS"/>
</dbReference>
<keyword evidence="4 5" id="KW-0472">Membrane</keyword>
<dbReference type="InterPro" id="IPR020846">
    <property type="entry name" value="MFS_dom"/>
</dbReference>
<dbReference type="PANTHER" id="PTHR23501:SF197">
    <property type="entry name" value="COMD"/>
    <property type="match status" value="1"/>
</dbReference>
<name>A0ABW1I9T6_9PSEU</name>
<feature type="transmembrane region" description="Helical" evidence="5">
    <location>
        <begin position="92"/>
        <end position="111"/>
    </location>
</feature>
<evidence type="ECO:0000256" key="3">
    <source>
        <dbReference type="ARBA" id="ARBA00022989"/>
    </source>
</evidence>
<evidence type="ECO:0000256" key="5">
    <source>
        <dbReference type="SAM" id="Phobius"/>
    </source>
</evidence>
<organism evidence="7 8">
    <name type="scientific">Pseudonocardia lutea</name>
    <dbReference type="NCBI Taxonomy" id="2172015"/>
    <lineage>
        <taxon>Bacteria</taxon>
        <taxon>Bacillati</taxon>
        <taxon>Actinomycetota</taxon>
        <taxon>Actinomycetes</taxon>
        <taxon>Pseudonocardiales</taxon>
        <taxon>Pseudonocardiaceae</taxon>
        <taxon>Pseudonocardia</taxon>
    </lineage>
</organism>
<accession>A0ABW1I9T6</accession>
<dbReference type="PANTHER" id="PTHR23501">
    <property type="entry name" value="MAJOR FACILITATOR SUPERFAMILY"/>
    <property type="match status" value="1"/>
</dbReference>
<protein>
    <submittedName>
        <fullName evidence="7">MFS transporter</fullName>
    </submittedName>
</protein>
<feature type="transmembrane region" description="Helical" evidence="5">
    <location>
        <begin position="62"/>
        <end position="80"/>
    </location>
</feature>
<dbReference type="Proteomes" id="UP001596119">
    <property type="component" value="Unassembled WGS sequence"/>
</dbReference>
<keyword evidence="3 5" id="KW-1133">Transmembrane helix</keyword>
<feature type="domain" description="Major facilitator superfamily (MFS) profile" evidence="6">
    <location>
        <begin position="28"/>
        <end position="281"/>
    </location>
</feature>
<gene>
    <name evidence="7" type="ORF">ACFQH9_19170</name>
</gene>